<sequence>MLWPVSFVILCLIFGAGNVYAQESMNQRLEGTYFIWSESAFDDPSRTTGMSFVIRGESAQYLYHSMPQEAVPDICLDDGSLVKQGKSVSCGKSPAGDYSCSFGLDLATETLTSGGSC</sequence>
<keyword evidence="2" id="KW-1185">Reference proteome</keyword>
<evidence type="ECO:0000313" key="1">
    <source>
        <dbReference type="EMBL" id="GAA3935955.1"/>
    </source>
</evidence>
<protein>
    <submittedName>
        <fullName evidence="1">Uncharacterized protein</fullName>
    </submittedName>
</protein>
<dbReference type="RefSeq" id="WP_344799953.1">
    <property type="nucleotide sequence ID" value="NZ_BAABBN010000012.1"/>
</dbReference>
<name>A0ABP7N3B6_9GAMM</name>
<evidence type="ECO:0000313" key="2">
    <source>
        <dbReference type="Proteomes" id="UP001501565"/>
    </source>
</evidence>
<organism evidence="1 2">
    <name type="scientific">Litoribacillus peritrichatus</name>
    <dbReference type="NCBI Taxonomy" id="718191"/>
    <lineage>
        <taxon>Bacteria</taxon>
        <taxon>Pseudomonadati</taxon>
        <taxon>Pseudomonadota</taxon>
        <taxon>Gammaproteobacteria</taxon>
        <taxon>Oceanospirillales</taxon>
        <taxon>Oceanospirillaceae</taxon>
        <taxon>Litoribacillus</taxon>
    </lineage>
</organism>
<dbReference type="EMBL" id="BAABBN010000012">
    <property type="protein sequence ID" value="GAA3935955.1"/>
    <property type="molecule type" value="Genomic_DNA"/>
</dbReference>
<accession>A0ABP7N3B6</accession>
<dbReference type="Proteomes" id="UP001501565">
    <property type="component" value="Unassembled WGS sequence"/>
</dbReference>
<comment type="caution">
    <text evidence="1">The sequence shown here is derived from an EMBL/GenBank/DDBJ whole genome shotgun (WGS) entry which is preliminary data.</text>
</comment>
<reference evidence="2" key="1">
    <citation type="journal article" date="2019" name="Int. J. Syst. Evol. Microbiol.">
        <title>The Global Catalogue of Microorganisms (GCM) 10K type strain sequencing project: providing services to taxonomists for standard genome sequencing and annotation.</title>
        <authorList>
            <consortium name="The Broad Institute Genomics Platform"/>
            <consortium name="The Broad Institute Genome Sequencing Center for Infectious Disease"/>
            <person name="Wu L."/>
            <person name="Ma J."/>
        </authorList>
    </citation>
    <scope>NUCLEOTIDE SEQUENCE [LARGE SCALE GENOMIC DNA]</scope>
    <source>
        <strain evidence="2">JCM 17551</strain>
    </source>
</reference>
<proteinExistence type="predicted"/>
<gene>
    <name evidence="1" type="ORF">GCM10022277_35540</name>
</gene>